<sequence length="90" mass="9870">MSSAYRTDLHEAITTRDVRLSPYPADYDECAECGHPAGVAVYWWDAYPPYGWTSAASCPLCAGLVIDRALEECQDGTEVTVETDLLGVRP</sequence>
<evidence type="ECO:0000313" key="2">
    <source>
        <dbReference type="Proteomes" id="UP000199497"/>
    </source>
</evidence>
<keyword evidence="2" id="KW-1185">Reference proteome</keyword>
<reference evidence="2" key="1">
    <citation type="submission" date="2016-10" db="EMBL/GenBank/DDBJ databases">
        <authorList>
            <person name="Varghese N."/>
            <person name="Submissions S."/>
        </authorList>
    </citation>
    <scope>NUCLEOTIDE SEQUENCE [LARGE SCALE GENOMIC DNA]</scope>
    <source>
        <strain evidence="2">DSM 46732</strain>
    </source>
</reference>
<name>A0A1H0U5I6_9ACTN</name>
<dbReference type="EMBL" id="FNJR01000006">
    <property type="protein sequence ID" value="SDP61330.1"/>
    <property type="molecule type" value="Genomic_DNA"/>
</dbReference>
<dbReference type="STRING" id="405564.SAMN04487905_10658"/>
<proteinExistence type="predicted"/>
<evidence type="ECO:0000313" key="1">
    <source>
        <dbReference type="EMBL" id="SDP61330.1"/>
    </source>
</evidence>
<gene>
    <name evidence="1" type="ORF">SAMN04487905_10658</name>
</gene>
<organism evidence="1 2">
    <name type="scientific">Actinopolyspora xinjiangensis</name>
    <dbReference type="NCBI Taxonomy" id="405564"/>
    <lineage>
        <taxon>Bacteria</taxon>
        <taxon>Bacillati</taxon>
        <taxon>Actinomycetota</taxon>
        <taxon>Actinomycetes</taxon>
        <taxon>Actinopolysporales</taxon>
        <taxon>Actinopolysporaceae</taxon>
        <taxon>Actinopolyspora</taxon>
    </lineage>
</organism>
<accession>A0A1H0U5I6</accession>
<dbReference type="AlphaFoldDB" id="A0A1H0U5I6"/>
<dbReference type="Proteomes" id="UP000199497">
    <property type="component" value="Unassembled WGS sequence"/>
</dbReference>
<protein>
    <submittedName>
        <fullName evidence="1">Uncharacterized protein</fullName>
    </submittedName>
</protein>
<dbReference type="RefSeq" id="WP_092601206.1">
    <property type="nucleotide sequence ID" value="NZ_FNJR01000006.1"/>
</dbReference>